<reference evidence="1 2" key="1">
    <citation type="journal article" date="2012" name="J. Bacteriol.">
        <title>Complete Genome Sequence of the Hyperthermophilic Archaeon Thermococcus sp. Strain CL1, Isolated from a Paralvinella sp. Polychaete Worm Collected from a Hydrothermal Vent.</title>
        <authorList>
            <person name="Jung J.H."/>
            <person name="Holden J.F."/>
            <person name="Seo D.H."/>
            <person name="Park K.H."/>
            <person name="Shin H."/>
            <person name="Ryu S."/>
            <person name="Lee J.H."/>
            <person name="Park C.S."/>
        </authorList>
    </citation>
    <scope>NUCLEOTIDE SEQUENCE [LARGE SCALE GENOMIC DNA]</scope>
    <source>
        <strain evidence="2">DSM 27260 / KACC 17922 / CL1</strain>
    </source>
</reference>
<proteinExistence type="predicted"/>
<sequence>MPTVSEEAISVLENALSALSSNIARALLILREMVLLSGLQEEWTGKLKVDLESLLETPIPHKELIIGYLRRILPEWLNKPEVREIKVTAGTPEGGINPHVVIIAKFRDSEEAVDLSEEFEYQLLSADPKVSNRILVYSLFE</sequence>
<dbReference type="Proteomes" id="UP000006064">
    <property type="component" value="Chromosome"/>
</dbReference>
<organism evidence="1 2">
    <name type="scientific">Thermococcus cleftensis (strain DSM 27260 / KACC 17922 / CL1)</name>
    <dbReference type="NCBI Taxonomy" id="163003"/>
    <lineage>
        <taxon>Archaea</taxon>
        <taxon>Methanobacteriati</taxon>
        <taxon>Methanobacteriota</taxon>
        <taxon>Thermococci</taxon>
        <taxon>Thermococcales</taxon>
        <taxon>Thermococcaceae</taxon>
        <taxon>Thermococcus</taxon>
    </lineage>
</organism>
<dbReference type="HOGENOM" id="CLU_128583_0_0_2"/>
<evidence type="ECO:0000313" key="1">
    <source>
        <dbReference type="EMBL" id="AFL95270.1"/>
    </source>
</evidence>
<dbReference type="STRING" id="163003.CL1_1067"/>
<evidence type="ECO:0000313" key="2">
    <source>
        <dbReference type="Proteomes" id="UP000006064"/>
    </source>
</evidence>
<dbReference type="EMBL" id="CP003651">
    <property type="protein sequence ID" value="AFL95270.1"/>
    <property type="molecule type" value="Genomic_DNA"/>
</dbReference>
<gene>
    <name evidence="1" type="ORF">CL1_1067</name>
</gene>
<keyword evidence="2" id="KW-1185">Reference proteome</keyword>
<dbReference type="KEGG" id="thm:CL1_1067"/>
<dbReference type="AlphaFoldDB" id="I3ZU86"/>
<protein>
    <submittedName>
        <fullName evidence="1">Uncharacterized protein</fullName>
    </submittedName>
</protein>
<name>I3ZU86_THECF</name>
<accession>I3ZU86</accession>